<gene>
    <name evidence="2" type="ORF">HOLleu_42658</name>
</gene>
<dbReference type="Proteomes" id="UP001152320">
    <property type="component" value="Unassembled WGS sequence"/>
</dbReference>
<comment type="caution">
    <text evidence="2">The sequence shown here is derived from an EMBL/GenBank/DDBJ whole genome shotgun (WGS) entry which is preliminary data.</text>
</comment>
<evidence type="ECO:0000313" key="2">
    <source>
        <dbReference type="EMBL" id="KAJ8019012.1"/>
    </source>
</evidence>
<proteinExistence type="predicted"/>
<name>A0A9Q0YA44_HOLLE</name>
<dbReference type="EMBL" id="JAIZAY010000110">
    <property type="protein sequence ID" value="KAJ8019012.1"/>
    <property type="molecule type" value="Genomic_DNA"/>
</dbReference>
<sequence length="468" mass="54180">MYEPLQSFFLSEDKCPVVLRRMFEDLCTEQWLAFMHVNMSLFHNTIKRLEGEGRCVIETTLIIDDEKLTSRSHEIPEARFPKQDNWHNQNVENVFNTTHGLVCYIRSGKKREPNVLTQLFKLPSLDSNDNPQVIYSKVISRQGYKKLFLAFIDKAHLVMCYNKTLEIIDISSKVVLRGHQLHAAAKTMDVEEGEIFVVVGNSSAVTVFNQNLEEITKLPLTLEDWKHPADMKVTSERLFIICKVKPRDHDTPYNWPKRAMSFRRDDGEMEANYTIPIDRFTKPVSIAAHKESEFVGVLWSKTASTCMVSLHTLSGCCVFVLDVKHSHTIQILNKNTMAVINQTDGLKFYNMVSTLIFTYFTSSIIKFVTNFTCKIFTCPQLPTAGAILLSSILICWFKTHTCTHTHARITRRKDFPQHGRTHARITRRKDFTQHGRTHARITRRKDFTQHGRTHTHPRFLTGTREMSR</sequence>
<dbReference type="AlphaFoldDB" id="A0A9Q0YA44"/>
<reference evidence="2" key="1">
    <citation type="submission" date="2021-10" db="EMBL/GenBank/DDBJ databases">
        <title>Tropical sea cucumber genome reveals ecological adaptation and Cuvierian tubules defense mechanism.</title>
        <authorList>
            <person name="Chen T."/>
        </authorList>
    </citation>
    <scope>NUCLEOTIDE SEQUENCE</scope>
    <source>
        <strain evidence="2">Nanhai2018</strain>
        <tissue evidence="2">Muscle</tissue>
    </source>
</reference>
<dbReference type="OrthoDB" id="8065135at2759"/>
<feature type="region of interest" description="Disordered" evidence="1">
    <location>
        <begin position="449"/>
        <end position="468"/>
    </location>
</feature>
<keyword evidence="3" id="KW-1185">Reference proteome</keyword>
<evidence type="ECO:0000256" key="1">
    <source>
        <dbReference type="SAM" id="MobiDB-lite"/>
    </source>
</evidence>
<accession>A0A9Q0YA44</accession>
<organism evidence="2 3">
    <name type="scientific">Holothuria leucospilota</name>
    <name type="common">Black long sea cucumber</name>
    <name type="synonym">Mertensiothuria leucospilota</name>
    <dbReference type="NCBI Taxonomy" id="206669"/>
    <lineage>
        <taxon>Eukaryota</taxon>
        <taxon>Metazoa</taxon>
        <taxon>Echinodermata</taxon>
        <taxon>Eleutherozoa</taxon>
        <taxon>Echinozoa</taxon>
        <taxon>Holothuroidea</taxon>
        <taxon>Aspidochirotacea</taxon>
        <taxon>Aspidochirotida</taxon>
        <taxon>Holothuriidae</taxon>
        <taxon>Holothuria</taxon>
    </lineage>
</organism>
<protein>
    <submittedName>
        <fullName evidence="2">Uncharacterized protein</fullName>
    </submittedName>
</protein>
<evidence type="ECO:0000313" key="3">
    <source>
        <dbReference type="Proteomes" id="UP001152320"/>
    </source>
</evidence>